<name>A0A1Y5TZ74_9RHOB</name>
<keyword evidence="2" id="KW-1185">Reference proteome</keyword>
<protein>
    <submittedName>
        <fullName evidence="1">Uncharacterized protein</fullName>
    </submittedName>
</protein>
<dbReference type="Proteomes" id="UP000193900">
    <property type="component" value="Unassembled WGS sequence"/>
</dbReference>
<sequence>MRQSLDISLAAAGRVLIDHHDETLALVACHNGRIRYIVRGEGFPWIDRPNGTQVCGQSETARAFASGAERLSPMTEVAAIAWTRAEVAELFEQVRIGRNGHSLTLLCATLPEDPNED</sequence>
<proteinExistence type="predicted"/>
<reference evidence="1 2" key="1">
    <citation type="submission" date="2017-03" db="EMBL/GenBank/DDBJ databases">
        <authorList>
            <person name="Afonso C.L."/>
            <person name="Miller P.J."/>
            <person name="Scott M.A."/>
            <person name="Spackman E."/>
            <person name="Goraichik I."/>
            <person name="Dimitrov K.M."/>
            <person name="Suarez D.L."/>
            <person name="Swayne D.E."/>
        </authorList>
    </citation>
    <scope>NUCLEOTIDE SEQUENCE [LARGE SCALE GENOMIC DNA]</scope>
    <source>
        <strain evidence="1 2">CECT 7023</strain>
    </source>
</reference>
<evidence type="ECO:0000313" key="2">
    <source>
        <dbReference type="Proteomes" id="UP000193900"/>
    </source>
</evidence>
<evidence type="ECO:0000313" key="1">
    <source>
        <dbReference type="EMBL" id="SLN76481.1"/>
    </source>
</evidence>
<dbReference type="EMBL" id="FWFZ01000042">
    <property type="protein sequence ID" value="SLN76481.1"/>
    <property type="molecule type" value="Genomic_DNA"/>
</dbReference>
<organism evidence="1 2">
    <name type="scientific">Roseisalinus antarcticus</name>
    <dbReference type="NCBI Taxonomy" id="254357"/>
    <lineage>
        <taxon>Bacteria</taxon>
        <taxon>Pseudomonadati</taxon>
        <taxon>Pseudomonadota</taxon>
        <taxon>Alphaproteobacteria</taxon>
        <taxon>Rhodobacterales</taxon>
        <taxon>Roseobacteraceae</taxon>
        <taxon>Roseisalinus</taxon>
    </lineage>
</organism>
<gene>
    <name evidence="1" type="ORF">ROA7023_04188</name>
</gene>
<accession>A0A1Y5TZ74</accession>
<dbReference type="AlphaFoldDB" id="A0A1Y5TZ74"/>